<dbReference type="NCBIfam" id="TIGR04398">
    <property type="entry name" value="SLAP_DUP"/>
    <property type="match status" value="1"/>
</dbReference>
<proteinExistence type="predicted"/>
<protein>
    <submittedName>
        <fullName evidence="2">SLAP domain-containing protein</fullName>
    </submittedName>
</protein>
<dbReference type="Proteomes" id="UP000595512">
    <property type="component" value="Chromosome"/>
</dbReference>
<dbReference type="RefSeq" id="WP_066235458.1">
    <property type="nucleotide sequence ID" value="NZ_CP066701.1"/>
</dbReference>
<dbReference type="GeneID" id="62496940"/>
<dbReference type="EMBL" id="CP066701">
    <property type="protein sequence ID" value="QQX26181.1"/>
    <property type="molecule type" value="Genomic_DNA"/>
</dbReference>
<keyword evidence="3" id="KW-1185">Reference proteome</keyword>
<evidence type="ECO:0000313" key="1">
    <source>
        <dbReference type="EMBL" id="KYC90332.1"/>
    </source>
</evidence>
<dbReference type="InterPro" id="IPR030910">
    <property type="entry name" value="SLAP_dom"/>
</dbReference>
<dbReference type="AlphaFoldDB" id="A0A150KKG6"/>
<reference evidence="2 4" key="2">
    <citation type="submission" date="2020-12" db="EMBL/GenBank/DDBJ databases">
        <title>Taxonomic evaluation of the Bacillus sporothermodurans group of bacteria based on whole genome sequences.</title>
        <authorList>
            <person name="Fiedler G."/>
            <person name="Herbstmann A.-D."/>
            <person name="Doll E."/>
            <person name="Wenning M."/>
            <person name="Brinks E."/>
            <person name="Kabisch J."/>
            <person name="Breitenwieser F."/>
            <person name="Lappann M."/>
            <person name="Boehnlein C."/>
            <person name="Franz C."/>
        </authorList>
    </citation>
    <scope>NUCLEOTIDE SEQUENCE [LARGE SCALE GENOMIC DNA]</scope>
    <source>
        <strain evidence="2 4">DSM 10599</strain>
    </source>
</reference>
<sequence length="125" mass="14850">MQKLQFESAWDKTLSDNDRERIKNVFFKTNYSNDNSIQFTPLWQAINHKGELLVTTLIHNFSEHPVTFKNKKLLYYENNKMIADHTFSIPNLLVEKKTSMPWTFIFPADSFHQKADLMNGYIEME</sequence>
<evidence type="ECO:0000313" key="3">
    <source>
        <dbReference type="Proteomes" id="UP000075666"/>
    </source>
</evidence>
<reference evidence="1 3" key="1">
    <citation type="submission" date="2016-01" db="EMBL/GenBank/DDBJ databases">
        <title>Genome Sequences of Twelve Sporeforming Bacillus Species Isolated from Foods.</title>
        <authorList>
            <person name="Berendsen E.M."/>
            <person name="Wells-Bennik M.H."/>
            <person name="Krawcyk A.O."/>
            <person name="De Jong A."/>
            <person name="Holsappel S."/>
            <person name="Eijlander R.T."/>
            <person name="Kuipers O.P."/>
        </authorList>
    </citation>
    <scope>NUCLEOTIDE SEQUENCE [LARGE SCALE GENOMIC DNA]</scope>
    <source>
        <strain evidence="1 3">B4102</strain>
    </source>
</reference>
<evidence type="ECO:0000313" key="2">
    <source>
        <dbReference type="EMBL" id="QQX26181.1"/>
    </source>
</evidence>
<dbReference type="STRING" id="46224.B4102_3840"/>
<gene>
    <name evidence="1" type="ORF">B4102_3840</name>
    <name evidence="2" type="ORF">JGZ69_04570</name>
</gene>
<evidence type="ECO:0000313" key="4">
    <source>
        <dbReference type="Proteomes" id="UP000595512"/>
    </source>
</evidence>
<dbReference type="OrthoDB" id="1907642at2"/>
<dbReference type="KEGG" id="hspo:JGZ69_04570"/>
<accession>A0A150KKG6</accession>
<dbReference type="EMBL" id="LQYN01000128">
    <property type="protein sequence ID" value="KYC90332.1"/>
    <property type="molecule type" value="Genomic_DNA"/>
</dbReference>
<dbReference type="PATRIC" id="fig|46224.3.peg.981"/>
<organism evidence="1 3">
    <name type="scientific">Heyndrickxia sporothermodurans</name>
    <dbReference type="NCBI Taxonomy" id="46224"/>
    <lineage>
        <taxon>Bacteria</taxon>
        <taxon>Bacillati</taxon>
        <taxon>Bacillota</taxon>
        <taxon>Bacilli</taxon>
        <taxon>Bacillales</taxon>
        <taxon>Bacillaceae</taxon>
        <taxon>Heyndrickxia</taxon>
    </lineage>
</organism>
<dbReference type="Proteomes" id="UP000075666">
    <property type="component" value="Unassembled WGS sequence"/>
</dbReference>
<name>A0A150KKG6_9BACI</name>